<accession>A0ABW8K9F2</accession>
<dbReference type="Pfam" id="PF14246">
    <property type="entry name" value="TetR_C_7"/>
    <property type="match status" value="1"/>
</dbReference>
<organism evidence="4 5">
    <name type="scientific">Dyella koreensis</name>
    <dbReference type="NCBI Taxonomy" id="311235"/>
    <lineage>
        <taxon>Bacteria</taxon>
        <taxon>Pseudomonadati</taxon>
        <taxon>Pseudomonadota</taxon>
        <taxon>Gammaproteobacteria</taxon>
        <taxon>Lysobacterales</taxon>
        <taxon>Rhodanobacteraceae</taxon>
        <taxon>Dyella</taxon>
    </lineage>
</organism>
<dbReference type="Gene3D" id="1.10.357.10">
    <property type="entry name" value="Tetracycline Repressor, domain 2"/>
    <property type="match status" value="1"/>
</dbReference>
<dbReference type="SUPFAM" id="SSF46689">
    <property type="entry name" value="Homeodomain-like"/>
    <property type="match status" value="1"/>
</dbReference>
<dbReference type="PANTHER" id="PTHR30055">
    <property type="entry name" value="HTH-TYPE TRANSCRIPTIONAL REGULATOR RUTR"/>
    <property type="match status" value="1"/>
</dbReference>
<feature type="domain" description="HTH tetR-type" evidence="3">
    <location>
        <begin position="6"/>
        <end position="66"/>
    </location>
</feature>
<dbReference type="Gene3D" id="1.10.10.60">
    <property type="entry name" value="Homeodomain-like"/>
    <property type="match status" value="1"/>
</dbReference>
<dbReference type="InterPro" id="IPR050109">
    <property type="entry name" value="HTH-type_TetR-like_transc_reg"/>
</dbReference>
<name>A0ABW8K9F2_9GAMM</name>
<evidence type="ECO:0000313" key="4">
    <source>
        <dbReference type="EMBL" id="MFK2918786.1"/>
    </source>
</evidence>
<evidence type="ECO:0000259" key="3">
    <source>
        <dbReference type="PROSITE" id="PS50977"/>
    </source>
</evidence>
<dbReference type="InterPro" id="IPR039536">
    <property type="entry name" value="TetR_C_Proteobacteria"/>
</dbReference>
<protein>
    <submittedName>
        <fullName evidence="4">TetR/AcrR family transcriptional regulator</fullName>
    </submittedName>
</protein>
<dbReference type="InterPro" id="IPR001647">
    <property type="entry name" value="HTH_TetR"/>
</dbReference>
<evidence type="ECO:0000256" key="1">
    <source>
        <dbReference type="ARBA" id="ARBA00023125"/>
    </source>
</evidence>
<dbReference type="Proteomes" id="UP001620408">
    <property type="component" value="Unassembled WGS sequence"/>
</dbReference>
<comment type="caution">
    <text evidence="4">The sequence shown here is derived from an EMBL/GenBank/DDBJ whole genome shotgun (WGS) entry which is preliminary data.</text>
</comment>
<gene>
    <name evidence="4" type="ORF">ISS97_16055</name>
</gene>
<dbReference type="RefSeq" id="WP_379983598.1">
    <property type="nucleotide sequence ID" value="NZ_JADIKD010000012.1"/>
</dbReference>
<evidence type="ECO:0000256" key="2">
    <source>
        <dbReference type="PROSITE-ProRule" id="PRU00335"/>
    </source>
</evidence>
<dbReference type="EMBL" id="JADIKD010000012">
    <property type="protein sequence ID" value="MFK2918786.1"/>
    <property type="molecule type" value="Genomic_DNA"/>
</dbReference>
<keyword evidence="1 2" id="KW-0238">DNA-binding</keyword>
<dbReference type="InterPro" id="IPR009057">
    <property type="entry name" value="Homeodomain-like_sf"/>
</dbReference>
<reference evidence="4 5" key="1">
    <citation type="submission" date="2020-10" db="EMBL/GenBank/DDBJ databases">
        <title>Phylogeny of dyella-like bacteria.</title>
        <authorList>
            <person name="Fu J."/>
        </authorList>
    </citation>
    <scope>NUCLEOTIDE SEQUENCE [LARGE SCALE GENOMIC DNA]</scope>
    <source>
        <strain evidence="4 5">BB4</strain>
    </source>
</reference>
<sequence length="209" mass="22761">MKVRTEAKREAIIEAAATLFQESGYEGASMNELAKRLRGSKATLYGYFPSKEELFSAVVRSFATDHLAEATQELPATVKDKAELKAALLHFAEQILLVLTNDTKAIAINRMVIAEAGRSDVGELFHQSGPDECIAALTRLLQKSMSLGLLQRGDAGVSARQLLALITAETNARMYQRHTTPIALPAIRRMCKRAVEMFLAGSAPQKDAG</sequence>
<feature type="DNA-binding region" description="H-T-H motif" evidence="2">
    <location>
        <begin position="29"/>
        <end position="48"/>
    </location>
</feature>
<dbReference type="PROSITE" id="PS50977">
    <property type="entry name" value="HTH_TETR_2"/>
    <property type="match status" value="1"/>
</dbReference>
<proteinExistence type="predicted"/>
<keyword evidence="5" id="KW-1185">Reference proteome</keyword>
<dbReference type="PRINTS" id="PR00455">
    <property type="entry name" value="HTHTETR"/>
</dbReference>
<dbReference type="PANTHER" id="PTHR30055:SF119">
    <property type="entry name" value="NALC"/>
    <property type="match status" value="1"/>
</dbReference>
<dbReference type="Pfam" id="PF00440">
    <property type="entry name" value="TetR_N"/>
    <property type="match status" value="1"/>
</dbReference>
<evidence type="ECO:0000313" key="5">
    <source>
        <dbReference type="Proteomes" id="UP001620408"/>
    </source>
</evidence>